<dbReference type="PROSITE" id="PS50801">
    <property type="entry name" value="STAS"/>
    <property type="match status" value="1"/>
</dbReference>
<dbReference type="STRING" id="1120975.SAMN02746064_02195"/>
<dbReference type="InterPro" id="IPR036513">
    <property type="entry name" value="STAS_dom_sf"/>
</dbReference>
<protein>
    <recommendedName>
        <fullName evidence="2">Anti-sigma factor antagonist</fullName>
    </recommendedName>
</protein>
<evidence type="ECO:0000313" key="4">
    <source>
        <dbReference type="EMBL" id="SHF23825.1"/>
    </source>
</evidence>
<dbReference type="InterPro" id="IPR003658">
    <property type="entry name" value="Anti-sigma_ant"/>
</dbReference>
<evidence type="ECO:0000256" key="1">
    <source>
        <dbReference type="ARBA" id="ARBA00009013"/>
    </source>
</evidence>
<dbReference type="InterPro" id="IPR002645">
    <property type="entry name" value="STAS_dom"/>
</dbReference>
<dbReference type="RefSeq" id="WP_073272126.1">
    <property type="nucleotide sequence ID" value="NZ_FQTU01000022.1"/>
</dbReference>
<evidence type="ECO:0000313" key="5">
    <source>
        <dbReference type="Proteomes" id="UP000184251"/>
    </source>
</evidence>
<dbReference type="AlphaFoldDB" id="A0A1M5A0M7"/>
<dbReference type="NCBIfam" id="TIGR00377">
    <property type="entry name" value="ant_ant_sig"/>
    <property type="match status" value="1"/>
</dbReference>
<sequence length="99" mass="11069">MLSISINNEKDRLEVALIGEVDIYTVDMLKNKMDEVNEIKGKEIVFDLERLDYIDSTGLGALIGVKGKHPDAVIKVINMKSNVSRLFDITGLSKIFVTE</sequence>
<comment type="similarity">
    <text evidence="1 2">Belongs to the anti-sigma-factor antagonist family.</text>
</comment>
<dbReference type="PANTHER" id="PTHR33495">
    <property type="entry name" value="ANTI-SIGMA FACTOR ANTAGONIST TM_1081-RELATED-RELATED"/>
    <property type="match status" value="1"/>
</dbReference>
<organism evidence="4 5">
    <name type="scientific">Alkalibacter saccharofermentans DSM 14828</name>
    <dbReference type="NCBI Taxonomy" id="1120975"/>
    <lineage>
        <taxon>Bacteria</taxon>
        <taxon>Bacillati</taxon>
        <taxon>Bacillota</taxon>
        <taxon>Clostridia</taxon>
        <taxon>Eubacteriales</taxon>
        <taxon>Eubacteriaceae</taxon>
        <taxon>Alkalibacter</taxon>
    </lineage>
</organism>
<dbReference type="OrthoDB" id="9793697at2"/>
<evidence type="ECO:0000256" key="2">
    <source>
        <dbReference type="RuleBase" id="RU003749"/>
    </source>
</evidence>
<dbReference type="EMBL" id="FQTU01000022">
    <property type="protein sequence ID" value="SHF23825.1"/>
    <property type="molecule type" value="Genomic_DNA"/>
</dbReference>
<dbReference type="SUPFAM" id="SSF52091">
    <property type="entry name" value="SpoIIaa-like"/>
    <property type="match status" value="1"/>
</dbReference>
<keyword evidence="5" id="KW-1185">Reference proteome</keyword>
<evidence type="ECO:0000259" key="3">
    <source>
        <dbReference type="PROSITE" id="PS50801"/>
    </source>
</evidence>
<dbReference type="Proteomes" id="UP000184251">
    <property type="component" value="Unassembled WGS sequence"/>
</dbReference>
<dbReference type="CDD" id="cd07043">
    <property type="entry name" value="STAS_anti-anti-sigma_factors"/>
    <property type="match status" value="1"/>
</dbReference>
<dbReference type="Pfam" id="PF01740">
    <property type="entry name" value="STAS"/>
    <property type="match status" value="1"/>
</dbReference>
<accession>A0A1M5A0M7</accession>
<name>A0A1M5A0M7_9FIRM</name>
<proteinExistence type="inferred from homology"/>
<reference evidence="4 5" key="1">
    <citation type="submission" date="2016-11" db="EMBL/GenBank/DDBJ databases">
        <authorList>
            <person name="Jaros S."/>
            <person name="Januszkiewicz K."/>
            <person name="Wedrychowicz H."/>
        </authorList>
    </citation>
    <scope>NUCLEOTIDE SEQUENCE [LARGE SCALE GENOMIC DNA]</scope>
    <source>
        <strain evidence="4 5">DSM 14828</strain>
    </source>
</reference>
<feature type="domain" description="STAS" evidence="3">
    <location>
        <begin position="2"/>
        <end position="99"/>
    </location>
</feature>
<gene>
    <name evidence="4" type="ORF">SAMN02746064_02195</name>
</gene>
<dbReference type="PANTHER" id="PTHR33495:SF2">
    <property type="entry name" value="ANTI-SIGMA FACTOR ANTAGONIST TM_1081-RELATED"/>
    <property type="match status" value="1"/>
</dbReference>
<dbReference type="Gene3D" id="3.30.750.24">
    <property type="entry name" value="STAS domain"/>
    <property type="match status" value="1"/>
</dbReference>
<dbReference type="GO" id="GO:0043856">
    <property type="term" value="F:anti-sigma factor antagonist activity"/>
    <property type="evidence" value="ECO:0007669"/>
    <property type="project" value="InterPro"/>
</dbReference>